<name>A0A2G4EVB2_9CYAN</name>
<dbReference type="Pfam" id="PF01029">
    <property type="entry name" value="NusB"/>
    <property type="match status" value="1"/>
</dbReference>
<dbReference type="InterPro" id="IPR023267">
    <property type="entry name" value="RCMT"/>
</dbReference>
<feature type="compositionally biased region" description="Polar residues" evidence="14">
    <location>
        <begin position="164"/>
        <end position="180"/>
    </location>
</feature>
<dbReference type="OrthoDB" id="9810297at2"/>
<dbReference type="FunFam" id="3.40.50.150:FF:000257">
    <property type="entry name" value="16S rRNA methyltransferase"/>
    <property type="match status" value="1"/>
</dbReference>
<feature type="binding site" evidence="13">
    <location>
        <position position="441"/>
    </location>
    <ligand>
        <name>S-adenosyl-L-methionine</name>
        <dbReference type="ChEBI" id="CHEBI:59789"/>
    </ligand>
</feature>
<reference evidence="16" key="1">
    <citation type="submission" date="2017-10" db="EMBL/GenBank/DDBJ databases">
        <title>Draft genome sequence of the planktic cyanobacteria Tychonema bourrellyi isolated from alpine lentic freshwater.</title>
        <authorList>
            <person name="Tett A."/>
            <person name="Armanini F."/>
            <person name="Asnicar F."/>
            <person name="Boscaini A."/>
            <person name="Pasolli E."/>
            <person name="Zolfo M."/>
            <person name="Donati C."/>
            <person name="Salmaso N."/>
            <person name="Segata N."/>
        </authorList>
    </citation>
    <scope>NUCLEOTIDE SEQUENCE</scope>
    <source>
        <strain evidence="16">FEM_GT703</strain>
    </source>
</reference>
<evidence type="ECO:0000256" key="7">
    <source>
        <dbReference type="ARBA" id="ARBA00022679"/>
    </source>
</evidence>
<keyword evidence="17" id="KW-1185">Reference proteome</keyword>
<dbReference type="EC" id="2.1.1.176" evidence="3"/>
<dbReference type="InterPro" id="IPR029063">
    <property type="entry name" value="SAM-dependent_MTases_sf"/>
</dbReference>
<evidence type="ECO:0000256" key="10">
    <source>
        <dbReference type="ARBA" id="ARBA00030399"/>
    </source>
</evidence>
<dbReference type="CDD" id="cd02440">
    <property type="entry name" value="AdoMet_MTases"/>
    <property type="match status" value="1"/>
</dbReference>
<evidence type="ECO:0000256" key="3">
    <source>
        <dbReference type="ARBA" id="ARBA00012140"/>
    </source>
</evidence>
<feature type="binding site" evidence="13">
    <location>
        <position position="424"/>
    </location>
    <ligand>
        <name>S-adenosyl-L-methionine</name>
        <dbReference type="ChEBI" id="CHEBI:59789"/>
    </ligand>
</feature>
<dbReference type="PANTHER" id="PTHR22807:SF53">
    <property type="entry name" value="RIBOSOMAL RNA SMALL SUBUNIT METHYLTRANSFERASE B-RELATED"/>
    <property type="match status" value="1"/>
</dbReference>
<organism evidence="16 17">
    <name type="scientific">Tychonema bourrellyi FEM_GT703</name>
    <dbReference type="NCBI Taxonomy" id="2040638"/>
    <lineage>
        <taxon>Bacteria</taxon>
        <taxon>Bacillati</taxon>
        <taxon>Cyanobacteriota</taxon>
        <taxon>Cyanophyceae</taxon>
        <taxon>Oscillatoriophycideae</taxon>
        <taxon>Oscillatoriales</taxon>
        <taxon>Microcoleaceae</taxon>
        <taxon>Tychonema</taxon>
    </lineage>
</organism>
<dbReference type="SUPFAM" id="SSF53335">
    <property type="entry name" value="S-adenosyl-L-methionine-dependent methyltransferases"/>
    <property type="match status" value="1"/>
</dbReference>
<comment type="function">
    <text evidence="1">Specifically methylates the cytosine at position 967 (m5C967) of 16S rRNA.</text>
</comment>
<comment type="catalytic activity">
    <reaction evidence="12">
        <text>cytidine(967) in 16S rRNA + S-adenosyl-L-methionine = 5-methylcytidine(967) in 16S rRNA + S-adenosyl-L-homocysteine + H(+)</text>
        <dbReference type="Rhea" id="RHEA:42748"/>
        <dbReference type="Rhea" id="RHEA-COMP:10219"/>
        <dbReference type="Rhea" id="RHEA-COMP:10220"/>
        <dbReference type="ChEBI" id="CHEBI:15378"/>
        <dbReference type="ChEBI" id="CHEBI:57856"/>
        <dbReference type="ChEBI" id="CHEBI:59789"/>
        <dbReference type="ChEBI" id="CHEBI:74483"/>
        <dbReference type="ChEBI" id="CHEBI:82748"/>
        <dbReference type="EC" id="2.1.1.176"/>
    </reaction>
</comment>
<evidence type="ECO:0000256" key="6">
    <source>
        <dbReference type="ARBA" id="ARBA00022603"/>
    </source>
</evidence>
<feature type="compositionally biased region" description="Polar residues" evidence="14">
    <location>
        <begin position="214"/>
        <end position="230"/>
    </location>
</feature>
<evidence type="ECO:0000256" key="2">
    <source>
        <dbReference type="ARBA" id="ARBA00004496"/>
    </source>
</evidence>
<evidence type="ECO:0000256" key="12">
    <source>
        <dbReference type="ARBA" id="ARBA00047283"/>
    </source>
</evidence>
<dbReference type="PANTHER" id="PTHR22807">
    <property type="entry name" value="NOP2 YEAST -RELATED NOL1/NOP2/FMU SUN DOMAIN-CONTAINING"/>
    <property type="match status" value="1"/>
</dbReference>
<evidence type="ECO:0000256" key="11">
    <source>
        <dbReference type="ARBA" id="ARBA00031088"/>
    </source>
</evidence>
<dbReference type="InterPro" id="IPR001678">
    <property type="entry name" value="MeTrfase_RsmB-F_NOP2_dom"/>
</dbReference>
<evidence type="ECO:0000256" key="8">
    <source>
        <dbReference type="ARBA" id="ARBA00022691"/>
    </source>
</evidence>
<feature type="active site" description="Nucleophile" evidence="13">
    <location>
        <position position="494"/>
    </location>
</feature>
<evidence type="ECO:0000256" key="1">
    <source>
        <dbReference type="ARBA" id="ARBA00002724"/>
    </source>
</evidence>
<dbReference type="AlphaFoldDB" id="A0A2G4EVB2"/>
<keyword evidence="6 13" id="KW-0489">Methyltransferase</keyword>
<protein>
    <recommendedName>
        <fullName evidence="3">16S rRNA (cytosine(967)-C(5))-methyltransferase</fullName>
        <ecNumber evidence="3">2.1.1.176</ecNumber>
    </recommendedName>
    <alternativeName>
        <fullName evidence="10">16S rRNA m5C967 methyltransferase</fullName>
    </alternativeName>
    <alternativeName>
        <fullName evidence="11">rRNA (cytosine-C(5)-)-methyltransferase RsmB</fullName>
    </alternativeName>
</protein>
<evidence type="ECO:0000256" key="14">
    <source>
        <dbReference type="SAM" id="MobiDB-lite"/>
    </source>
</evidence>
<comment type="caution">
    <text evidence="16">The sequence shown here is derived from an EMBL/GenBank/DDBJ whole genome shotgun (WGS) entry which is preliminary data.</text>
</comment>
<keyword evidence="7 13" id="KW-0808">Transferase</keyword>
<dbReference type="EMBL" id="NXIB02000193">
    <property type="protein sequence ID" value="PHX53469.1"/>
    <property type="molecule type" value="Genomic_DNA"/>
</dbReference>
<dbReference type="GO" id="GO:0006355">
    <property type="term" value="P:regulation of DNA-templated transcription"/>
    <property type="evidence" value="ECO:0007669"/>
    <property type="project" value="InterPro"/>
</dbReference>
<dbReference type="InterPro" id="IPR054728">
    <property type="entry name" value="RsmB-like_ferredoxin"/>
</dbReference>
<dbReference type="InterPro" id="IPR006027">
    <property type="entry name" value="NusB_RsmB_TIM44"/>
</dbReference>
<dbReference type="PROSITE" id="PS51686">
    <property type="entry name" value="SAM_MT_RSMB_NOP"/>
    <property type="match status" value="1"/>
</dbReference>
<gene>
    <name evidence="16" type="primary">rsmB</name>
    <name evidence="16" type="ORF">CP500_021355</name>
</gene>
<dbReference type="Gene3D" id="1.10.940.10">
    <property type="entry name" value="NusB-like"/>
    <property type="match status" value="1"/>
</dbReference>
<feature type="binding site" evidence="13">
    <location>
        <begin position="373"/>
        <end position="379"/>
    </location>
    <ligand>
        <name>S-adenosyl-L-methionine</name>
        <dbReference type="ChEBI" id="CHEBI:59789"/>
    </ligand>
</feature>
<sequence>MQNPRQIAFLALREVHRRGAFADVALDRTFRNSELTDLDRRLVTELVYGSVRRMRAIDFIIDKLATKKSSQQPPELRTILHLGLYQLQYLNNIPPSAAVNTTVQLAKENGFSGLSSFVNGLLRQYIRVTPPTPPYQGGAKIAPNSPQQPETKTTSNPPPYQGGAKNNPNSPQQPETKTTSNPPPYQGGAKNNPNSPQQPETKTTSNPPPYQGGAKNNPNSPQQPETKTTSNPPPYQGGARGGLNPLKLPENLVERLGILHSFPDWIVEMWLDQLGETETEQLCQWFNQSPTIDLRINPLKSAIAQIETAFKSQNISVSRIPHLPQALRLNGSSGAIQNLPGYSEGWWTIQDSSAQLVTHLLDPQPGETIIDVCAAPGGKTTHIAELIQDTGTIYACDKTANRLKRLKENADRLQMRSIQIHTGDSRQFPEFINLADRVLLDAPCSGLGTLHRRADARWHHTPENIQQQSQLQSELLANAATFVKSGGVLVYATCTIHPLENEVVIQSFLDSNPNWQIEPPTMDLPVQPSPEGWVKVWPHRHQMDGFFMVRLKRD</sequence>
<keyword evidence="5" id="KW-0698">rRNA processing</keyword>
<feature type="compositionally biased region" description="Polar residues" evidence="14">
    <location>
        <begin position="189"/>
        <end position="205"/>
    </location>
</feature>
<feature type="region of interest" description="Disordered" evidence="14">
    <location>
        <begin position="129"/>
        <end position="243"/>
    </location>
</feature>
<evidence type="ECO:0000313" key="16">
    <source>
        <dbReference type="EMBL" id="PHX53469.1"/>
    </source>
</evidence>
<evidence type="ECO:0000256" key="9">
    <source>
        <dbReference type="ARBA" id="ARBA00022884"/>
    </source>
</evidence>
<dbReference type="PRINTS" id="PR02008">
    <property type="entry name" value="RCMTFAMILY"/>
</dbReference>
<feature type="domain" description="SAM-dependent MTase RsmB/NOP-type" evidence="15">
    <location>
        <begin position="282"/>
        <end position="554"/>
    </location>
</feature>
<keyword evidence="9 13" id="KW-0694">RNA-binding</keyword>
<feature type="compositionally biased region" description="Polar residues" evidence="14">
    <location>
        <begin position="144"/>
        <end position="155"/>
    </location>
</feature>
<evidence type="ECO:0000313" key="17">
    <source>
        <dbReference type="Proteomes" id="UP000226442"/>
    </source>
</evidence>
<accession>A0A2G4EVB2</accession>
<comment type="similarity">
    <text evidence="13">Belongs to the class I-like SAM-binding methyltransferase superfamily. RsmB/NOP family.</text>
</comment>
<dbReference type="Gene3D" id="3.40.50.150">
    <property type="entry name" value="Vaccinia Virus protein VP39"/>
    <property type="match status" value="1"/>
</dbReference>
<evidence type="ECO:0000256" key="13">
    <source>
        <dbReference type="PROSITE-ProRule" id="PRU01023"/>
    </source>
</evidence>
<dbReference type="RefSeq" id="WP_096830758.1">
    <property type="nucleotide sequence ID" value="NZ_NXIB02000193.1"/>
</dbReference>
<dbReference type="Pfam" id="PF22458">
    <property type="entry name" value="RsmF-B_ferredox"/>
    <property type="match status" value="1"/>
</dbReference>
<dbReference type="GO" id="GO:0008649">
    <property type="term" value="F:rRNA methyltransferase activity"/>
    <property type="evidence" value="ECO:0007669"/>
    <property type="project" value="InterPro"/>
</dbReference>
<dbReference type="NCBIfam" id="TIGR00563">
    <property type="entry name" value="rsmB"/>
    <property type="match status" value="1"/>
</dbReference>
<evidence type="ECO:0000256" key="4">
    <source>
        <dbReference type="ARBA" id="ARBA00022490"/>
    </source>
</evidence>
<dbReference type="Proteomes" id="UP000226442">
    <property type="component" value="Unassembled WGS sequence"/>
</dbReference>
<dbReference type="InterPro" id="IPR035926">
    <property type="entry name" value="NusB-like_sf"/>
</dbReference>
<evidence type="ECO:0000256" key="5">
    <source>
        <dbReference type="ARBA" id="ARBA00022552"/>
    </source>
</evidence>
<dbReference type="InterPro" id="IPR049560">
    <property type="entry name" value="MeTrfase_RsmB-F_NOP2_cat"/>
</dbReference>
<dbReference type="GO" id="GO:0003723">
    <property type="term" value="F:RNA binding"/>
    <property type="evidence" value="ECO:0007669"/>
    <property type="project" value="UniProtKB-UniRule"/>
</dbReference>
<dbReference type="SUPFAM" id="SSF48013">
    <property type="entry name" value="NusB-like"/>
    <property type="match status" value="1"/>
</dbReference>
<dbReference type="Pfam" id="PF01189">
    <property type="entry name" value="Methyltr_RsmB-F"/>
    <property type="match status" value="1"/>
</dbReference>
<proteinExistence type="inferred from homology"/>
<keyword evidence="8 13" id="KW-0949">S-adenosyl-L-methionine</keyword>
<evidence type="ECO:0000259" key="15">
    <source>
        <dbReference type="PROSITE" id="PS51686"/>
    </source>
</evidence>
<keyword evidence="4" id="KW-0963">Cytoplasm</keyword>
<dbReference type="GO" id="GO:0005737">
    <property type="term" value="C:cytoplasm"/>
    <property type="evidence" value="ECO:0007669"/>
    <property type="project" value="UniProtKB-SubCell"/>
</dbReference>
<feature type="binding site" evidence="13">
    <location>
        <position position="397"/>
    </location>
    <ligand>
        <name>S-adenosyl-L-methionine</name>
        <dbReference type="ChEBI" id="CHEBI:59789"/>
    </ligand>
</feature>
<dbReference type="InterPro" id="IPR004573">
    <property type="entry name" value="rRNA_ssu_MeTfrase_B"/>
</dbReference>
<comment type="subcellular location">
    <subcellularLocation>
        <location evidence="2">Cytoplasm</location>
    </subcellularLocation>
</comment>